<keyword evidence="6" id="KW-0460">Magnesium</keyword>
<dbReference type="InterPro" id="IPR029057">
    <property type="entry name" value="PRTase-like"/>
</dbReference>
<evidence type="ECO:0000256" key="3">
    <source>
        <dbReference type="ARBA" id="ARBA00022676"/>
    </source>
</evidence>
<name>A0ABZ3BYM4_9GAMM</name>
<dbReference type="PANTHER" id="PTHR19278">
    <property type="entry name" value="OROTATE PHOSPHORIBOSYLTRANSFERASE"/>
    <property type="match status" value="1"/>
</dbReference>
<evidence type="ECO:0000256" key="5">
    <source>
        <dbReference type="ARBA" id="ARBA00022975"/>
    </source>
</evidence>
<feature type="binding site" evidence="6">
    <location>
        <position position="108"/>
    </location>
    <ligand>
        <name>5-phospho-alpha-D-ribose 1-diphosphate</name>
        <dbReference type="ChEBI" id="CHEBI:58017"/>
        <note>ligand shared between dimeric partners</note>
    </ligand>
</feature>
<feature type="binding site" evidence="6">
    <location>
        <position position="112"/>
    </location>
    <ligand>
        <name>5-phospho-alpha-D-ribose 1-diphosphate</name>
        <dbReference type="ChEBI" id="CHEBI:58017"/>
        <note>ligand shared between dimeric partners</note>
    </ligand>
</feature>
<feature type="domain" description="Phosphoribosyltransferase" evidence="7">
    <location>
        <begin position="62"/>
        <end position="164"/>
    </location>
</feature>
<reference evidence="8 9" key="1">
    <citation type="submission" date="2024-03" db="EMBL/GenBank/DDBJ databases">
        <title>Complete Genome Sequence and Annotation of Ignatzschineria larvae DSM 13226.</title>
        <authorList>
            <person name="Cantrell E."/>
            <person name="Burcham Z.M."/>
        </authorList>
    </citation>
    <scope>NUCLEOTIDE SEQUENCE [LARGE SCALE GENOMIC DNA]</scope>
    <source>
        <strain evidence="8 9">DSM 13226</strain>
    </source>
</reference>
<sequence length="221" mass="23847">MNTNNTANLQHDETVKHKVAEALLSIDAVSLSPKDPFTWASGLKSPIYCDNRLIVSHPEVRKFISKNLIKLIQENFPGVEVIAGTATAGIPHASWVSAVLEKPMVYVRSSPKKHGRGNMIEGIIKPGQKVVIVEDLISTGGSSLTCADALKEAGAEVIGVAAIFSYDLPIAAENFGKVGLHYATLSNYPALLETALSKNIISEEERVALTEWNKDPSSWGK</sequence>
<comment type="similarity">
    <text evidence="6">Belongs to the purine/pyrimidine phosphoribosyltransferase family. PyrE subfamily.</text>
</comment>
<dbReference type="CDD" id="cd06223">
    <property type="entry name" value="PRTases_typeI"/>
    <property type="match status" value="1"/>
</dbReference>
<protein>
    <recommendedName>
        <fullName evidence="2 6">Orotate phosphoribosyltransferase</fullName>
        <shortName evidence="6">OPRT</shortName>
        <shortName evidence="6">OPRTase</shortName>
        <ecNumber evidence="2 6">2.4.2.10</ecNumber>
    </recommendedName>
</protein>
<comment type="caution">
    <text evidence="6">Lacks conserved residue(s) required for the propagation of feature annotation.</text>
</comment>
<dbReference type="HAMAP" id="MF_01208">
    <property type="entry name" value="PyrE"/>
    <property type="match status" value="1"/>
</dbReference>
<comment type="pathway">
    <text evidence="1 6">Pyrimidine metabolism; UMP biosynthesis via de novo pathway; UMP from orotate: step 1/2.</text>
</comment>
<comment type="subunit">
    <text evidence="6">Homodimer.</text>
</comment>
<dbReference type="Proteomes" id="UP001449178">
    <property type="component" value="Chromosome"/>
</dbReference>
<comment type="catalytic activity">
    <reaction evidence="6">
        <text>orotidine 5'-phosphate + diphosphate = orotate + 5-phospho-alpha-D-ribose 1-diphosphate</text>
        <dbReference type="Rhea" id="RHEA:10380"/>
        <dbReference type="ChEBI" id="CHEBI:30839"/>
        <dbReference type="ChEBI" id="CHEBI:33019"/>
        <dbReference type="ChEBI" id="CHEBI:57538"/>
        <dbReference type="ChEBI" id="CHEBI:58017"/>
        <dbReference type="EC" id="2.4.2.10"/>
    </reaction>
</comment>
<organism evidence="8 9">
    <name type="scientific">Ignatzschineria larvae DSM 13226</name>
    <dbReference type="NCBI Taxonomy" id="1111732"/>
    <lineage>
        <taxon>Bacteria</taxon>
        <taxon>Pseudomonadati</taxon>
        <taxon>Pseudomonadota</taxon>
        <taxon>Gammaproteobacteria</taxon>
        <taxon>Cardiobacteriales</taxon>
        <taxon>Ignatzschineriaceae</taxon>
        <taxon>Ignatzschineria</taxon>
    </lineage>
</organism>
<feature type="binding site" description="in other chain" evidence="6">
    <location>
        <begin position="134"/>
        <end position="142"/>
    </location>
    <ligand>
        <name>5-phospho-alpha-D-ribose 1-diphosphate</name>
        <dbReference type="ChEBI" id="CHEBI:58017"/>
        <note>ligand shared between dimeric partners</note>
    </ligand>
</feature>
<dbReference type="InterPro" id="IPR023031">
    <property type="entry name" value="OPRT"/>
</dbReference>
<dbReference type="Pfam" id="PF00156">
    <property type="entry name" value="Pribosyltran"/>
    <property type="match status" value="1"/>
</dbReference>
<keyword evidence="4 6" id="KW-0808">Transferase</keyword>
<dbReference type="SUPFAM" id="SSF53271">
    <property type="entry name" value="PRTase-like"/>
    <property type="match status" value="1"/>
</dbReference>
<evidence type="ECO:0000256" key="2">
    <source>
        <dbReference type="ARBA" id="ARBA00011971"/>
    </source>
</evidence>
<comment type="function">
    <text evidence="6">Catalyzes the transfer of a ribosyl phosphate group from 5-phosphoribose 1-diphosphate to orotate, leading to the formation of orotidine monophosphate (OMP).</text>
</comment>
<keyword evidence="3 6" id="KW-0328">Glycosyltransferase</keyword>
<dbReference type="InterPro" id="IPR004467">
    <property type="entry name" value="Or_phspho_trans_dom"/>
</dbReference>
<gene>
    <name evidence="6 8" type="primary">pyrE</name>
    <name evidence="8" type="ORF">WMO13_09765</name>
</gene>
<evidence type="ECO:0000313" key="9">
    <source>
        <dbReference type="Proteomes" id="UP001449178"/>
    </source>
</evidence>
<dbReference type="RefSeq" id="WP_051396338.1">
    <property type="nucleotide sequence ID" value="NZ_CP150637.1"/>
</dbReference>
<dbReference type="GO" id="GO:0004588">
    <property type="term" value="F:orotate phosphoribosyltransferase activity"/>
    <property type="evidence" value="ECO:0007669"/>
    <property type="project" value="UniProtKB-EC"/>
</dbReference>
<evidence type="ECO:0000256" key="6">
    <source>
        <dbReference type="HAMAP-Rule" id="MF_01208"/>
    </source>
</evidence>
<dbReference type="InterPro" id="IPR000836">
    <property type="entry name" value="PRTase_dom"/>
</dbReference>
<dbReference type="NCBIfam" id="TIGR00336">
    <property type="entry name" value="pyrE"/>
    <property type="match status" value="1"/>
</dbReference>
<dbReference type="EC" id="2.4.2.10" evidence="2 6"/>
<keyword evidence="5 6" id="KW-0665">Pyrimidine biosynthesis</keyword>
<evidence type="ECO:0000313" key="8">
    <source>
        <dbReference type="EMBL" id="WZW87640.1"/>
    </source>
</evidence>
<dbReference type="PANTHER" id="PTHR19278:SF9">
    <property type="entry name" value="URIDINE 5'-MONOPHOSPHATE SYNTHASE"/>
    <property type="match status" value="1"/>
</dbReference>
<comment type="cofactor">
    <cofactor evidence="6">
        <name>Mg(2+)</name>
        <dbReference type="ChEBI" id="CHEBI:18420"/>
    </cofactor>
</comment>
<feature type="binding site" evidence="6">
    <location>
        <position position="114"/>
    </location>
    <ligand>
        <name>5-phospho-alpha-D-ribose 1-diphosphate</name>
        <dbReference type="ChEBI" id="CHEBI:58017"/>
        <note>ligand shared between dimeric partners</note>
    </ligand>
</feature>
<keyword evidence="9" id="KW-1185">Reference proteome</keyword>
<evidence type="ECO:0000259" key="7">
    <source>
        <dbReference type="Pfam" id="PF00156"/>
    </source>
</evidence>
<dbReference type="EMBL" id="CP150637">
    <property type="protein sequence ID" value="WZW87640.1"/>
    <property type="molecule type" value="Genomic_DNA"/>
</dbReference>
<accession>A0ABZ3BYM4</accession>
<proteinExistence type="inferred from homology"/>
<evidence type="ECO:0000256" key="4">
    <source>
        <dbReference type="ARBA" id="ARBA00022679"/>
    </source>
</evidence>
<feature type="binding site" evidence="6">
    <location>
        <position position="138"/>
    </location>
    <ligand>
        <name>orotate</name>
        <dbReference type="ChEBI" id="CHEBI:30839"/>
    </ligand>
</feature>
<evidence type="ECO:0000256" key="1">
    <source>
        <dbReference type="ARBA" id="ARBA00004889"/>
    </source>
</evidence>
<dbReference type="Gene3D" id="3.40.50.2020">
    <property type="match status" value="1"/>
</dbReference>